<dbReference type="InterPro" id="IPR029058">
    <property type="entry name" value="AB_hydrolase_fold"/>
</dbReference>
<dbReference type="STRING" id="88036.D8R086"/>
<dbReference type="KEGG" id="smo:SELMODRAFT_82287"/>
<dbReference type="PANTHER" id="PTHR22778">
    <property type="entry name" value="OVARIAN CANCER GENE-2 PROTEIN-RELATED"/>
    <property type="match status" value="1"/>
</dbReference>
<dbReference type="Gramene" id="EFJ34933">
    <property type="protein sequence ID" value="EFJ34933"/>
    <property type="gene ID" value="SELMODRAFT_82287"/>
</dbReference>
<protein>
    <recommendedName>
        <fullName evidence="1">Serine hydrolase domain-containing protein</fullName>
    </recommendedName>
</protein>
<dbReference type="FunFam" id="3.40.50.1820:FF:000843">
    <property type="entry name" value="Predicted protein"/>
    <property type="match status" value="1"/>
</dbReference>
<evidence type="ECO:0000259" key="1">
    <source>
        <dbReference type="Pfam" id="PF03959"/>
    </source>
</evidence>
<name>D8R086_SELML</name>
<dbReference type="EMBL" id="GL377569">
    <property type="protein sequence ID" value="EFJ34933.1"/>
    <property type="molecule type" value="Genomic_DNA"/>
</dbReference>
<sequence>MTGERNLGERTKLRVLCLHGFRTSGSILEKQLSKWSSSIHELLDLTFLDAPYPAKGKSDVEGFFPPPYYEWFQYNHDFTEYTGFDETVQFIANFMENNGPFDGLLGFSQGSILSSALVGMQEKGKALTGIPPVKFVISVSGAKLIASKFAFVYSDGIRRPSVHVLGDKDWLRTPGEELLKAYESPLVIRHPKGHTVPRLGNTSCSFALSKR</sequence>
<dbReference type="AlphaFoldDB" id="D8R086"/>
<keyword evidence="3" id="KW-1185">Reference proteome</keyword>
<dbReference type="InterPro" id="IPR005645">
    <property type="entry name" value="FSH-like_dom"/>
</dbReference>
<dbReference type="eggNOG" id="KOG2551">
    <property type="taxonomic scope" value="Eukaryota"/>
</dbReference>
<dbReference type="OMA" id="FRDPTIC"/>
<dbReference type="OrthoDB" id="414698at2759"/>
<proteinExistence type="predicted"/>
<dbReference type="Pfam" id="PF03959">
    <property type="entry name" value="FSH1"/>
    <property type="match status" value="1"/>
</dbReference>
<dbReference type="PANTHER" id="PTHR22778:SF51">
    <property type="entry name" value="DIHYDROFOLATE REDUCTASE"/>
    <property type="match status" value="1"/>
</dbReference>
<accession>D8R086</accession>
<feature type="domain" description="Serine hydrolase" evidence="1">
    <location>
        <begin position="11"/>
        <end position="199"/>
    </location>
</feature>
<reference evidence="2 3" key="1">
    <citation type="journal article" date="2011" name="Science">
        <title>The Selaginella genome identifies genetic changes associated with the evolution of vascular plants.</title>
        <authorList>
            <person name="Banks J.A."/>
            <person name="Nishiyama T."/>
            <person name="Hasebe M."/>
            <person name="Bowman J.L."/>
            <person name="Gribskov M."/>
            <person name="dePamphilis C."/>
            <person name="Albert V.A."/>
            <person name="Aono N."/>
            <person name="Aoyama T."/>
            <person name="Ambrose B.A."/>
            <person name="Ashton N.W."/>
            <person name="Axtell M.J."/>
            <person name="Barker E."/>
            <person name="Barker M.S."/>
            <person name="Bennetzen J.L."/>
            <person name="Bonawitz N.D."/>
            <person name="Chapple C."/>
            <person name="Cheng C."/>
            <person name="Correa L.G."/>
            <person name="Dacre M."/>
            <person name="DeBarry J."/>
            <person name="Dreyer I."/>
            <person name="Elias M."/>
            <person name="Engstrom E.M."/>
            <person name="Estelle M."/>
            <person name="Feng L."/>
            <person name="Finet C."/>
            <person name="Floyd S.K."/>
            <person name="Frommer W.B."/>
            <person name="Fujita T."/>
            <person name="Gramzow L."/>
            <person name="Gutensohn M."/>
            <person name="Harholt J."/>
            <person name="Hattori M."/>
            <person name="Heyl A."/>
            <person name="Hirai T."/>
            <person name="Hiwatashi Y."/>
            <person name="Ishikawa M."/>
            <person name="Iwata M."/>
            <person name="Karol K.G."/>
            <person name="Koehler B."/>
            <person name="Kolukisaoglu U."/>
            <person name="Kubo M."/>
            <person name="Kurata T."/>
            <person name="Lalonde S."/>
            <person name="Li K."/>
            <person name="Li Y."/>
            <person name="Litt A."/>
            <person name="Lyons E."/>
            <person name="Manning G."/>
            <person name="Maruyama T."/>
            <person name="Michael T.P."/>
            <person name="Mikami K."/>
            <person name="Miyazaki S."/>
            <person name="Morinaga S."/>
            <person name="Murata T."/>
            <person name="Mueller-Roeber B."/>
            <person name="Nelson D.R."/>
            <person name="Obara M."/>
            <person name="Oguri Y."/>
            <person name="Olmstead R.G."/>
            <person name="Onodera N."/>
            <person name="Petersen B.L."/>
            <person name="Pils B."/>
            <person name="Prigge M."/>
            <person name="Rensing S.A."/>
            <person name="Riano-Pachon D.M."/>
            <person name="Roberts A.W."/>
            <person name="Sato Y."/>
            <person name="Scheller H.V."/>
            <person name="Schulz B."/>
            <person name="Schulz C."/>
            <person name="Shakirov E.V."/>
            <person name="Shibagaki N."/>
            <person name="Shinohara N."/>
            <person name="Shippen D.E."/>
            <person name="Soerensen I."/>
            <person name="Sotooka R."/>
            <person name="Sugimoto N."/>
            <person name="Sugita M."/>
            <person name="Sumikawa N."/>
            <person name="Tanurdzic M."/>
            <person name="Theissen G."/>
            <person name="Ulvskov P."/>
            <person name="Wakazuki S."/>
            <person name="Weng J.K."/>
            <person name="Willats W.W."/>
            <person name="Wipf D."/>
            <person name="Wolf P.G."/>
            <person name="Yang L."/>
            <person name="Zimmer A.D."/>
            <person name="Zhu Q."/>
            <person name="Mitros T."/>
            <person name="Hellsten U."/>
            <person name="Loque D."/>
            <person name="Otillar R."/>
            <person name="Salamov A."/>
            <person name="Schmutz J."/>
            <person name="Shapiro H."/>
            <person name="Lindquist E."/>
            <person name="Lucas S."/>
            <person name="Rokhsar D."/>
            <person name="Grigoriev I.V."/>
        </authorList>
    </citation>
    <scope>NUCLEOTIDE SEQUENCE [LARGE SCALE GENOMIC DNA]</scope>
</reference>
<evidence type="ECO:0000313" key="2">
    <source>
        <dbReference type="EMBL" id="EFJ34933.1"/>
    </source>
</evidence>
<dbReference type="InParanoid" id="D8R086"/>
<dbReference type="SUPFAM" id="SSF53474">
    <property type="entry name" value="alpha/beta-Hydrolases"/>
    <property type="match status" value="1"/>
</dbReference>
<dbReference type="FunCoup" id="D8R086">
    <property type="interactions" value="2875"/>
</dbReference>
<gene>
    <name evidence="2" type="ORF">SELMODRAFT_82287</name>
</gene>
<dbReference type="Gene3D" id="3.40.50.1820">
    <property type="entry name" value="alpha/beta hydrolase"/>
    <property type="match status" value="1"/>
</dbReference>
<organism evidence="3">
    <name type="scientific">Selaginella moellendorffii</name>
    <name type="common">Spikemoss</name>
    <dbReference type="NCBI Taxonomy" id="88036"/>
    <lineage>
        <taxon>Eukaryota</taxon>
        <taxon>Viridiplantae</taxon>
        <taxon>Streptophyta</taxon>
        <taxon>Embryophyta</taxon>
        <taxon>Tracheophyta</taxon>
        <taxon>Lycopodiopsida</taxon>
        <taxon>Selaginellales</taxon>
        <taxon>Selaginellaceae</taxon>
        <taxon>Selaginella</taxon>
    </lineage>
</organism>
<dbReference type="HOGENOM" id="CLU_051938_3_1_1"/>
<evidence type="ECO:0000313" key="3">
    <source>
        <dbReference type="Proteomes" id="UP000001514"/>
    </source>
</evidence>
<dbReference type="Proteomes" id="UP000001514">
    <property type="component" value="Unassembled WGS sequence"/>
</dbReference>